<keyword evidence="2" id="KW-1185">Reference proteome</keyword>
<accession>A0A1M7YLW2</accession>
<name>A0A1M7YLW2_9FIRM</name>
<dbReference type="EMBL" id="FRFD01000014">
    <property type="protein sequence ID" value="SHO53587.1"/>
    <property type="molecule type" value="Genomic_DNA"/>
</dbReference>
<proteinExistence type="predicted"/>
<sequence length="55" mass="6621">MCVCAFTEEIVHIYEVKQKSYCVFTKDFGEYLIKSQKLIIVKFDTKWKKPWNVIT</sequence>
<dbReference type="AlphaFoldDB" id="A0A1M7YLW2"/>
<dbReference type="Proteomes" id="UP000184612">
    <property type="component" value="Unassembled WGS sequence"/>
</dbReference>
<dbReference type="STRING" id="1121345.SAMN02745217_04176"/>
<evidence type="ECO:0000313" key="1">
    <source>
        <dbReference type="EMBL" id="SHO53587.1"/>
    </source>
</evidence>
<organism evidence="1 2">
    <name type="scientific">Anaerocolumna xylanovorans DSM 12503</name>
    <dbReference type="NCBI Taxonomy" id="1121345"/>
    <lineage>
        <taxon>Bacteria</taxon>
        <taxon>Bacillati</taxon>
        <taxon>Bacillota</taxon>
        <taxon>Clostridia</taxon>
        <taxon>Lachnospirales</taxon>
        <taxon>Lachnospiraceae</taxon>
        <taxon>Anaerocolumna</taxon>
    </lineage>
</organism>
<protein>
    <submittedName>
        <fullName evidence="1">Uncharacterized protein</fullName>
    </submittedName>
</protein>
<gene>
    <name evidence="1" type="ORF">SAMN02745217_04176</name>
</gene>
<evidence type="ECO:0000313" key="2">
    <source>
        <dbReference type="Proteomes" id="UP000184612"/>
    </source>
</evidence>
<reference evidence="1 2" key="1">
    <citation type="submission" date="2016-12" db="EMBL/GenBank/DDBJ databases">
        <authorList>
            <person name="Song W.-J."/>
            <person name="Kurnit D.M."/>
        </authorList>
    </citation>
    <scope>NUCLEOTIDE SEQUENCE [LARGE SCALE GENOMIC DNA]</scope>
    <source>
        <strain evidence="1 2">DSM 12503</strain>
    </source>
</reference>